<dbReference type="OrthoDB" id="9811714at2"/>
<comment type="caution">
    <text evidence="7">The sequence shown here is derived from an EMBL/GenBank/DDBJ whole genome shotgun (WGS) entry which is preliminary data.</text>
</comment>
<dbReference type="InterPro" id="IPR012340">
    <property type="entry name" value="NA-bd_OB-fold"/>
</dbReference>
<dbReference type="GO" id="GO:0003735">
    <property type="term" value="F:structural constituent of ribosome"/>
    <property type="evidence" value="ECO:0007669"/>
    <property type="project" value="InterPro"/>
</dbReference>
<dbReference type="AlphaFoldDB" id="A0A833GZV9"/>
<dbReference type="SUPFAM" id="SSF50249">
    <property type="entry name" value="Nucleic acid-binding proteins"/>
    <property type="match status" value="1"/>
</dbReference>
<dbReference type="InterPro" id="IPR019984">
    <property type="entry name" value="Ribosomal_uS17_bact/chlr"/>
</dbReference>
<dbReference type="Pfam" id="PF00366">
    <property type="entry name" value="Ribosomal_S17"/>
    <property type="match status" value="1"/>
</dbReference>
<dbReference type="HAMAP" id="MF_01345_B">
    <property type="entry name" value="Ribosomal_uS17_B"/>
    <property type="match status" value="1"/>
</dbReference>
<protein>
    <recommendedName>
        <fullName evidence="6">Small ribosomal subunit protein uS17</fullName>
    </recommendedName>
</protein>
<dbReference type="CDD" id="cd00364">
    <property type="entry name" value="Ribosomal_uS17"/>
    <property type="match status" value="1"/>
</dbReference>
<dbReference type="RefSeq" id="WP_002775075.1">
    <property type="nucleotide sequence ID" value="NZ_JQDG01000039.1"/>
</dbReference>
<accession>A0A833GZV9</accession>
<sequence length="87" mass="10521">MKERNKNLRIVQGRVVSDAMDKTRVILLETFYTHPKFRKIVKVSRRLKIHDERNESKKDDIVQAVETRPLSRQKRHRLFKIIQRGQI</sequence>
<dbReference type="PANTHER" id="PTHR10744:SF1">
    <property type="entry name" value="SMALL RIBOSOMAL SUBUNIT PROTEIN US17M"/>
    <property type="match status" value="1"/>
</dbReference>
<evidence type="ECO:0000256" key="1">
    <source>
        <dbReference type="ARBA" id="ARBA00010254"/>
    </source>
</evidence>
<evidence type="ECO:0000256" key="6">
    <source>
        <dbReference type="HAMAP-Rule" id="MF_01345"/>
    </source>
</evidence>
<dbReference type="Proteomes" id="UP000460298">
    <property type="component" value="Unassembled WGS sequence"/>
</dbReference>
<comment type="function">
    <text evidence="6">One of the primary rRNA binding proteins, it binds specifically to the 5'-end of 16S ribosomal RNA.</text>
</comment>
<comment type="similarity">
    <text evidence="1 6">Belongs to the universal ribosomal protein uS17 family.</text>
</comment>
<evidence type="ECO:0000256" key="2">
    <source>
        <dbReference type="ARBA" id="ARBA00022730"/>
    </source>
</evidence>
<organism evidence="7 8">
    <name type="scientific">Leptonema illini</name>
    <dbReference type="NCBI Taxonomy" id="183"/>
    <lineage>
        <taxon>Bacteria</taxon>
        <taxon>Pseudomonadati</taxon>
        <taxon>Spirochaetota</taxon>
        <taxon>Spirochaetia</taxon>
        <taxon>Leptospirales</taxon>
        <taxon>Leptospiraceae</taxon>
        <taxon>Leptonema</taxon>
    </lineage>
</organism>
<evidence type="ECO:0000313" key="8">
    <source>
        <dbReference type="Proteomes" id="UP000460298"/>
    </source>
</evidence>
<dbReference type="PRINTS" id="PR00973">
    <property type="entry name" value="RIBOSOMALS17"/>
</dbReference>
<keyword evidence="4 6" id="KW-0689">Ribosomal protein</keyword>
<proteinExistence type="inferred from homology"/>
<dbReference type="Gene3D" id="2.40.50.140">
    <property type="entry name" value="Nucleic acid-binding proteins"/>
    <property type="match status" value="1"/>
</dbReference>
<evidence type="ECO:0000256" key="5">
    <source>
        <dbReference type="ARBA" id="ARBA00023274"/>
    </source>
</evidence>
<dbReference type="GO" id="GO:0006412">
    <property type="term" value="P:translation"/>
    <property type="evidence" value="ECO:0007669"/>
    <property type="project" value="UniProtKB-UniRule"/>
</dbReference>
<dbReference type="EMBL" id="WBUI01000022">
    <property type="protein sequence ID" value="KAB2930201.1"/>
    <property type="molecule type" value="Genomic_DNA"/>
</dbReference>
<keyword evidence="2 6" id="KW-0699">rRNA-binding</keyword>
<dbReference type="NCBIfam" id="NF004123">
    <property type="entry name" value="PRK05610.1"/>
    <property type="match status" value="1"/>
</dbReference>
<comment type="subunit">
    <text evidence="6">Part of the 30S ribosomal subunit.</text>
</comment>
<name>A0A833GZV9_9LEPT</name>
<dbReference type="GO" id="GO:0019843">
    <property type="term" value="F:rRNA binding"/>
    <property type="evidence" value="ECO:0007669"/>
    <property type="project" value="UniProtKB-UniRule"/>
</dbReference>
<gene>
    <name evidence="6 7" type="primary">rpsQ</name>
    <name evidence="7" type="ORF">F9K24_17335</name>
</gene>
<dbReference type="PANTHER" id="PTHR10744">
    <property type="entry name" value="40S RIBOSOMAL PROTEIN S11 FAMILY MEMBER"/>
    <property type="match status" value="1"/>
</dbReference>
<evidence type="ECO:0000256" key="4">
    <source>
        <dbReference type="ARBA" id="ARBA00022980"/>
    </source>
</evidence>
<dbReference type="InterPro" id="IPR000266">
    <property type="entry name" value="Ribosomal_uS17"/>
</dbReference>
<keyword evidence="5 6" id="KW-0687">Ribonucleoprotein</keyword>
<dbReference type="GO" id="GO:0022627">
    <property type="term" value="C:cytosolic small ribosomal subunit"/>
    <property type="evidence" value="ECO:0007669"/>
    <property type="project" value="TreeGrafter"/>
</dbReference>
<keyword evidence="3 6" id="KW-0694">RNA-binding</keyword>
<reference evidence="7 8" key="1">
    <citation type="submission" date="2019-10" db="EMBL/GenBank/DDBJ databases">
        <title>Extracellular Electron Transfer in a Candidatus Methanoperedens spp. Enrichment Culture.</title>
        <authorList>
            <person name="Berger S."/>
            <person name="Rangel Shaw D."/>
            <person name="Berben T."/>
            <person name="In 'T Zandt M."/>
            <person name="Frank J."/>
            <person name="Reimann J."/>
            <person name="Jetten M.S.M."/>
            <person name="Welte C.U."/>
        </authorList>
    </citation>
    <scope>NUCLEOTIDE SEQUENCE [LARGE SCALE GENOMIC DNA]</scope>
    <source>
        <strain evidence="7">SB12</strain>
    </source>
</reference>
<evidence type="ECO:0000313" key="7">
    <source>
        <dbReference type="EMBL" id="KAB2930201.1"/>
    </source>
</evidence>
<evidence type="ECO:0000256" key="3">
    <source>
        <dbReference type="ARBA" id="ARBA00022884"/>
    </source>
</evidence>